<dbReference type="InterPro" id="IPR009760">
    <property type="entry name" value="DUF1328"/>
</dbReference>
<dbReference type="Pfam" id="PF07043">
    <property type="entry name" value="DUF1328"/>
    <property type="match status" value="1"/>
</dbReference>
<keyword evidence="4 5" id="KW-0472">Membrane</keyword>
<keyword evidence="7" id="KW-1185">Reference proteome</keyword>
<name>A0A420EBZ7_9SPHN</name>
<feature type="transmembrane region" description="Helical" evidence="5">
    <location>
        <begin position="33"/>
        <end position="53"/>
    </location>
</feature>
<organism evidence="6 7">
    <name type="scientific">Altericroceibacterium spongiae</name>
    <dbReference type="NCBI Taxonomy" id="2320269"/>
    <lineage>
        <taxon>Bacteria</taxon>
        <taxon>Pseudomonadati</taxon>
        <taxon>Pseudomonadota</taxon>
        <taxon>Alphaproteobacteria</taxon>
        <taxon>Sphingomonadales</taxon>
        <taxon>Erythrobacteraceae</taxon>
        <taxon>Altericroceibacterium</taxon>
    </lineage>
</organism>
<keyword evidence="2 5" id="KW-0812">Transmembrane</keyword>
<sequence length="57" mass="5783">MFKWALIFLIIAGIAAILGFGGIAGAAAGIAKFLFFVGLALVAIFLVLGVMAGKKLS</sequence>
<dbReference type="EMBL" id="RAPF01000011">
    <property type="protein sequence ID" value="RKF18208.1"/>
    <property type="molecule type" value="Genomic_DNA"/>
</dbReference>
<proteinExistence type="inferred from homology"/>
<evidence type="ECO:0000256" key="2">
    <source>
        <dbReference type="ARBA" id="ARBA00022692"/>
    </source>
</evidence>
<protein>
    <recommendedName>
        <fullName evidence="5">UPF0391 membrane protein D6851_15470</fullName>
    </recommendedName>
</protein>
<dbReference type="AlphaFoldDB" id="A0A420EBZ7"/>
<dbReference type="NCBIfam" id="NF010229">
    <property type="entry name" value="PRK13682.1-4"/>
    <property type="match status" value="1"/>
</dbReference>
<dbReference type="Proteomes" id="UP000284395">
    <property type="component" value="Unassembled WGS sequence"/>
</dbReference>
<dbReference type="PIRSF" id="PIRSF036466">
    <property type="entry name" value="UCP036466"/>
    <property type="match status" value="1"/>
</dbReference>
<comment type="caution">
    <text evidence="5">Lacks conserved residue(s) required for the propagation of feature annotation.</text>
</comment>
<comment type="similarity">
    <text evidence="5">Belongs to the UPF0391 family.</text>
</comment>
<accession>A0A420EBZ7</accession>
<evidence type="ECO:0000256" key="4">
    <source>
        <dbReference type="ARBA" id="ARBA00023136"/>
    </source>
</evidence>
<dbReference type="GO" id="GO:0005886">
    <property type="term" value="C:plasma membrane"/>
    <property type="evidence" value="ECO:0007669"/>
    <property type="project" value="UniProtKB-UniRule"/>
</dbReference>
<dbReference type="RefSeq" id="WP_120325799.1">
    <property type="nucleotide sequence ID" value="NZ_RAPF01000011.1"/>
</dbReference>
<evidence type="ECO:0000313" key="7">
    <source>
        <dbReference type="Proteomes" id="UP000284395"/>
    </source>
</evidence>
<gene>
    <name evidence="6" type="ORF">D6851_15470</name>
</gene>
<evidence type="ECO:0000256" key="1">
    <source>
        <dbReference type="ARBA" id="ARBA00022475"/>
    </source>
</evidence>
<comment type="caution">
    <text evidence="6">The sequence shown here is derived from an EMBL/GenBank/DDBJ whole genome shotgun (WGS) entry which is preliminary data.</text>
</comment>
<dbReference type="HAMAP" id="MF_01361">
    <property type="entry name" value="UPF0391"/>
    <property type="match status" value="1"/>
</dbReference>
<evidence type="ECO:0000256" key="3">
    <source>
        <dbReference type="ARBA" id="ARBA00022989"/>
    </source>
</evidence>
<keyword evidence="1 5" id="KW-1003">Cell membrane</keyword>
<feature type="transmembrane region" description="Helical" evidence="5">
    <location>
        <begin position="7"/>
        <end position="27"/>
    </location>
</feature>
<evidence type="ECO:0000313" key="6">
    <source>
        <dbReference type="EMBL" id="RKF18208.1"/>
    </source>
</evidence>
<keyword evidence="3 5" id="KW-1133">Transmembrane helix</keyword>
<evidence type="ECO:0000256" key="5">
    <source>
        <dbReference type="HAMAP-Rule" id="MF_01361"/>
    </source>
</evidence>
<reference evidence="6 7" key="1">
    <citation type="submission" date="2018-09" db="EMBL/GenBank/DDBJ databases">
        <title>Altererythrobacter spongiae sp. nov., isolated from a marine sponge.</title>
        <authorList>
            <person name="Zhuang L."/>
            <person name="Luo L."/>
        </authorList>
    </citation>
    <scope>NUCLEOTIDE SEQUENCE [LARGE SCALE GENOMIC DNA]</scope>
    <source>
        <strain evidence="6 7">HN-Y73</strain>
    </source>
</reference>